<accession>A0A511AZV3</accession>
<dbReference type="GO" id="GO:0000255">
    <property type="term" value="P:allantoin metabolic process"/>
    <property type="evidence" value="ECO:0007669"/>
    <property type="project" value="InterPro"/>
</dbReference>
<dbReference type="GO" id="GO:0019628">
    <property type="term" value="P:urate catabolic process"/>
    <property type="evidence" value="ECO:0007669"/>
    <property type="project" value="UniProtKB-UniPathway"/>
</dbReference>
<dbReference type="SUPFAM" id="SSF158694">
    <property type="entry name" value="UraD-Like"/>
    <property type="match status" value="1"/>
</dbReference>
<dbReference type="PANTHER" id="PTHR43466">
    <property type="entry name" value="2-OXO-4-HYDROXY-4-CARBOXY-5-UREIDOIMIDAZOLINE DECARBOXYLASE-RELATED"/>
    <property type="match status" value="1"/>
</dbReference>
<dbReference type="NCBIfam" id="TIGR03164">
    <property type="entry name" value="UHCUDC"/>
    <property type="match status" value="1"/>
</dbReference>
<comment type="catalytic activity">
    <reaction evidence="1">
        <text>5-hydroxy-2-oxo-4-ureido-2,5-dihydro-1H-imidazole-5-carboxylate + H(+) = (S)-allantoin + CO2</text>
        <dbReference type="Rhea" id="RHEA:26301"/>
        <dbReference type="ChEBI" id="CHEBI:15378"/>
        <dbReference type="ChEBI" id="CHEBI:15678"/>
        <dbReference type="ChEBI" id="CHEBI:16526"/>
        <dbReference type="ChEBI" id="CHEBI:58639"/>
        <dbReference type="EC" id="4.1.1.97"/>
    </reaction>
</comment>
<keyword evidence="4" id="KW-0659">Purine metabolism</keyword>
<evidence type="ECO:0000256" key="4">
    <source>
        <dbReference type="ARBA" id="ARBA00022631"/>
    </source>
</evidence>
<evidence type="ECO:0000256" key="1">
    <source>
        <dbReference type="ARBA" id="ARBA00001163"/>
    </source>
</evidence>
<comment type="pathway">
    <text evidence="2">Purine metabolism; urate degradation; (S)-allantoin from urate: step 3/3.</text>
</comment>
<dbReference type="RefSeq" id="WP_146795753.1">
    <property type="nucleotide sequence ID" value="NZ_BARC01000003.1"/>
</dbReference>
<dbReference type="InterPro" id="IPR017580">
    <property type="entry name" value="OHCU_decarboxylase-1"/>
</dbReference>
<evidence type="ECO:0000259" key="7">
    <source>
        <dbReference type="Pfam" id="PF09349"/>
    </source>
</evidence>
<organism evidence="8 9">
    <name type="scientific">Gluconobacter wancherniae NBRC 103581</name>
    <dbReference type="NCBI Taxonomy" id="656744"/>
    <lineage>
        <taxon>Bacteria</taxon>
        <taxon>Pseudomonadati</taxon>
        <taxon>Pseudomonadota</taxon>
        <taxon>Alphaproteobacteria</taxon>
        <taxon>Acetobacterales</taxon>
        <taxon>Acetobacteraceae</taxon>
        <taxon>Gluconobacter</taxon>
    </lineage>
</organism>
<dbReference type="GO" id="GO:0051997">
    <property type="term" value="F:2-oxo-4-hydroxy-4-carboxy-5-ureidoimidazoline decarboxylase activity"/>
    <property type="evidence" value="ECO:0007669"/>
    <property type="project" value="UniProtKB-EC"/>
</dbReference>
<evidence type="ECO:0000256" key="2">
    <source>
        <dbReference type="ARBA" id="ARBA00004754"/>
    </source>
</evidence>
<keyword evidence="9" id="KW-1185">Reference proteome</keyword>
<evidence type="ECO:0000313" key="9">
    <source>
        <dbReference type="Proteomes" id="UP000321230"/>
    </source>
</evidence>
<sequence>MNIQNVNALSVQEFVDVFGAAYEHSPWIAERAALNRPFADLKTMLQAFSEVVKSSGEAVQLKLVRAHPELGHRAGVDPELGAASASEQASAGLDRLSPEEYSRFKVLNEAYLQKFGMPFVICVRLAGQGAAKTVIMDAMERRLEGSAKEELVEALMQIDAIAGLRIKDIVTQ</sequence>
<dbReference type="InterPro" id="IPR036778">
    <property type="entry name" value="OHCU_decarboxylase_sf"/>
</dbReference>
<dbReference type="OrthoDB" id="9800909at2"/>
<evidence type="ECO:0000313" key="8">
    <source>
        <dbReference type="EMBL" id="GEK93718.1"/>
    </source>
</evidence>
<dbReference type="EMBL" id="BJUZ01000002">
    <property type="protein sequence ID" value="GEK93718.1"/>
    <property type="molecule type" value="Genomic_DNA"/>
</dbReference>
<dbReference type="GO" id="GO:0006144">
    <property type="term" value="P:purine nucleobase metabolic process"/>
    <property type="evidence" value="ECO:0007669"/>
    <property type="project" value="UniProtKB-KW"/>
</dbReference>
<comment type="caution">
    <text evidence="8">The sequence shown here is derived from an EMBL/GenBank/DDBJ whole genome shotgun (WGS) entry which is preliminary data.</text>
</comment>
<evidence type="ECO:0000256" key="5">
    <source>
        <dbReference type="ARBA" id="ARBA00022793"/>
    </source>
</evidence>
<name>A0A511AZV3_9PROT</name>
<keyword evidence="6" id="KW-0456">Lyase</keyword>
<dbReference type="PANTHER" id="PTHR43466:SF1">
    <property type="entry name" value="2-OXO-4-HYDROXY-4-CARBOXY-5-UREIDOIMIDAZOLINE DECARBOXYLASE-RELATED"/>
    <property type="match status" value="1"/>
</dbReference>
<dbReference type="UniPathway" id="UPA00394">
    <property type="reaction ID" value="UER00652"/>
</dbReference>
<dbReference type="EC" id="4.1.1.97" evidence="3"/>
<keyword evidence="5" id="KW-0210">Decarboxylase</keyword>
<proteinExistence type="predicted"/>
<evidence type="ECO:0000256" key="3">
    <source>
        <dbReference type="ARBA" id="ARBA00012257"/>
    </source>
</evidence>
<protein>
    <recommendedName>
        <fullName evidence="3">2-oxo-4-hydroxy-4-carboxy-5-ureidoimidazoline decarboxylase</fullName>
        <ecNumber evidence="3">4.1.1.97</ecNumber>
    </recommendedName>
</protein>
<feature type="domain" description="Oxo-4-hydroxy-4-carboxy-5-ureidoimidazoline decarboxylase" evidence="7">
    <location>
        <begin position="7"/>
        <end position="166"/>
    </location>
</feature>
<dbReference type="Gene3D" id="1.10.3330.10">
    <property type="entry name" value="Oxo-4-hydroxy-4-carboxy-5-ureidoimidazoline decarboxylase"/>
    <property type="match status" value="1"/>
</dbReference>
<reference evidence="8 9" key="1">
    <citation type="submission" date="2019-07" db="EMBL/GenBank/DDBJ databases">
        <title>Whole genome shotgun sequence of Gluconobacter wancherniae NBRC 103581.</title>
        <authorList>
            <person name="Hosoyama A."/>
            <person name="Uohara A."/>
            <person name="Ohji S."/>
            <person name="Ichikawa N."/>
        </authorList>
    </citation>
    <scope>NUCLEOTIDE SEQUENCE [LARGE SCALE GENOMIC DNA]</scope>
    <source>
        <strain evidence="8 9">NBRC 103581</strain>
    </source>
</reference>
<dbReference type="Pfam" id="PF09349">
    <property type="entry name" value="OHCU_decarbox"/>
    <property type="match status" value="1"/>
</dbReference>
<dbReference type="InterPro" id="IPR018020">
    <property type="entry name" value="OHCU_decarboxylase"/>
</dbReference>
<evidence type="ECO:0000256" key="6">
    <source>
        <dbReference type="ARBA" id="ARBA00023239"/>
    </source>
</evidence>
<gene>
    <name evidence="8" type="ORF">GWA01_14880</name>
</gene>
<dbReference type="AlphaFoldDB" id="A0A511AZV3"/>
<dbReference type="Proteomes" id="UP000321230">
    <property type="component" value="Unassembled WGS sequence"/>
</dbReference>